<name>A0ABW2Y466_9ACTN</name>
<evidence type="ECO:0000313" key="2">
    <source>
        <dbReference type="Proteomes" id="UP001597063"/>
    </source>
</evidence>
<proteinExistence type="predicted"/>
<comment type="caution">
    <text evidence="1">The sequence shown here is derived from an EMBL/GenBank/DDBJ whole genome shotgun (WGS) entry which is preliminary data.</text>
</comment>
<reference evidence="2" key="1">
    <citation type="journal article" date="2019" name="Int. J. Syst. Evol. Microbiol.">
        <title>The Global Catalogue of Microorganisms (GCM) 10K type strain sequencing project: providing services to taxonomists for standard genome sequencing and annotation.</title>
        <authorList>
            <consortium name="The Broad Institute Genomics Platform"/>
            <consortium name="The Broad Institute Genome Sequencing Center for Infectious Disease"/>
            <person name="Wu L."/>
            <person name="Ma J."/>
        </authorList>
    </citation>
    <scope>NUCLEOTIDE SEQUENCE [LARGE SCALE GENOMIC DNA]</scope>
    <source>
        <strain evidence="2">JCM 9371</strain>
    </source>
</reference>
<dbReference type="EMBL" id="JBHTGP010000035">
    <property type="protein sequence ID" value="MFD0692137.1"/>
    <property type="molecule type" value="Genomic_DNA"/>
</dbReference>
<gene>
    <name evidence="1" type="ORF">ACFQZM_47145</name>
</gene>
<evidence type="ECO:0000313" key="1">
    <source>
        <dbReference type="EMBL" id="MFD0692137.1"/>
    </source>
</evidence>
<dbReference type="RefSeq" id="WP_131760912.1">
    <property type="nucleotide sequence ID" value="NZ_CAACUY010000136.1"/>
</dbReference>
<keyword evidence="2" id="KW-1185">Reference proteome</keyword>
<sequence>MTGGDPRLDVITRLVAELSAFLQEPIERVEPADVLFLDDEGWEFSCKVRSPPPRGDGFRLCWEGLLGAGLAADGNPHVSVTIFLYSRNRRLGVTGDAEGSSLEIDYEGSLEHGGRWVSPRWLHDEFGEFLGYESYGDGRE</sequence>
<protein>
    <submittedName>
        <fullName evidence="1">Uncharacterized protein</fullName>
    </submittedName>
</protein>
<dbReference type="Proteomes" id="UP001597063">
    <property type="component" value="Unassembled WGS sequence"/>
</dbReference>
<organism evidence="1 2">
    <name type="scientific">Actinomadura fibrosa</name>
    <dbReference type="NCBI Taxonomy" id="111802"/>
    <lineage>
        <taxon>Bacteria</taxon>
        <taxon>Bacillati</taxon>
        <taxon>Actinomycetota</taxon>
        <taxon>Actinomycetes</taxon>
        <taxon>Streptosporangiales</taxon>
        <taxon>Thermomonosporaceae</taxon>
        <taxon>Actinomadura</taxon>
    </lineage>
</organism>
<accession>A0ABW2Y466</accession>